<protein>
    <submittedName>
        <fullName evidence="4">Complement C1q-like protein 4</fullName>
    </submittedName>
</protein>
<dbReference type="EMBL" id="JH819182">
    <property type="protein sequence ID" value="EKC38452.1"/>
    <property type="molecule type" value="Genomic_DNA"/>
</dbReference>
<evidence type="ECO:0000259" key="3">
    <source>
        <dbReference type="PROSITE" id="PS50871"/>
    </source>
</evidence>
<name>K1QNJ2_MAGGI</name>
<dbReference type="PANTHER" id="PTHR15427">
    <property type="entry name" value="EMILIN ELASTIN MICROFIBRIL INTERFACE-LOCATED PROTEIN ELASTIN MICROFIBRIL INTERFACER"/>
    <property type="match status" value="1"/>
</dbReference>
<evidence type="ECO:0000256" key="1">
    <source>
        <dbReference type="ARBA" id="ARBA00004613"/>
    </source>
</evidence>
<dbReference type="GO" id="GO:0005581">
    <property type="term" value="C:collagen trimer"/>
    <property type="evidence" value="ECO:0007669"/>
    <property type="project" value="UniProtKB-KW"/>
</dbReference>
<organism evidence="4">
    <name type="scientific">Magallana gigas</name>
    <name type="common">Pacific oyster</name>
    <name type="synonym">Crassostrea gigas</name>
    <dbReference type="NCBI Taxonomy" id="29159"/>
    <lineage>
        <taxon>Eukaryota</taxon>
        <taxon>Metazoa</taxon>
        <taxon>Spiralia</taxon>
        <taxon>Lophotrochozoa</taxon>
        <taxon>Mollusca</taxon>
        <taxon>Bivalvia</taxon>
        <taxon>Autobranchia</taxon>
        <taxon>Pteriomorphia</taxon>
        <taxon>Ostreida</taxon>
        <taxon>Ostreoidea</taxon>
        <taxon>Ostreidae</taxon>
        <taxon>Magallana</taxon>
    </lineage>
</organism>
<feature type="domain" description="C1q" evidence="3">
    <location>
        <begin position="68"/>
        <end position="208"/>
    </location>
</feature>
<evidence type="ECO:0000313" key="4">
    <source>
        <dbReference type="EMBL" id="EKC38452.1"/>
    </source>
</evidence>
<reference evidence="4" key="1">
    <citation type="journal article" date="2012" name="Nature">
        <title>The oyster genome reveals stress adaptation and complexity of shell formation.</title>
        <authorList>
            <person name="Zhang G."/>
            <person name="Fang X."/>
            <person name="Guo X."/>
            <person name="Li L."/>
            <person name="Luo R."/>
            <person name="Xu F."/>
            <person name="Yang P."/>
            <person name="Zhang L."/>
            <person name="Wang X."/>
            <person name="Qi H."/>
            <person name="Xiong Z."/>
            <person name="Que H."/>
            <person name="Xie Y."/>
            <person name="Holland P.W."/>
            <person name="Paps J."/>
            <person name="Zhu Y."/>
            <person name="Wu F."/>
            <person name="Chen Y."/>
            <person name="Wang J."/>
            <person name="Peng C."/>
            <person name="Meng J."/>
            <person name="Yang L."/>
            <person name="Liu J."/>
            <person name="Wen B."/>
            <person name="Zhang N."/>
            <person name="Huang Z."/>
            <person name="Zhu Q."/>
            <person name="Feng Y."/>
            <person name="Mount A."/>
            <person name="Hedgecock D."/>
            <person name="Xu Z."/>
            <person name="Liu Y."/>
            <person name="Domazet-Loso T."/>
            <person name="Du Y."/>
            <person name="Sun X."/>
            <person name="Zhang S."/>
            <person name="Liu B."/>
            <person name="Cheng P."/>
            <person name="Jiang X."/>
            <person name="Li J."/>
            <person name="Fan D."/>
            <person name="Wang W."/>
            <person name="Fu W."/>
            <person name="Wang T."/>
            <person name="Wang B."/>
            <person name="Zhang J."/>
            <person name="Peng Z."/>
            <person name="Li Y."/>
            <person name="Li N."/>
            <person name="Wang J."/>
            <person name="Chen M."/>
            <person name="He Y."/>
            <person name="Tan F."/>
            <person name="Song X."/>
            <person name="Zheng Q."/>
            <person name="Huang R."/>
            <person name="Yang H."/>
            <person name="Du X."/>
            <person name="Chen L."/>
            <person name="Yang M."/>
            <person name="Gaffney P.M."/>
            <person name="Wang S."/>
            <person name="Luo L."/>
            <person name="She Z."/>
            <person name="Ming Y."/>
            <person name="Huang W."/>
            <person name="Zhang S."/>
            <person name="Huang B."/>
            <person name="Zhang Y."/>
            <person name="Qu T."/>
            <person name="Ni P."/>
            <person name="Miao G."/>
            <person name="Wang J."/>
            <person name="Wang Q."/>
            <person name="Steinberg C.E."/>
            <person name="Wang H."/>
            <person name="Li N."/>
            <person name="Qian L."/>
            <person name="Zhang G."/>
            <person name="Li Y."/>
            <person name="Yang H."/>
            <person name="Liu X."/>
            <person name="Wang J."/>
            <person name="Yin Y."/>
            <person name="Wang J."/>
        </authorList>
    </citation>
    <scope>NUCLEOTIDE SEQUENCE [LARGE SCALE GENOMIC DNA]</scope>
    <source>
        <strain evidence="4">05x7-T-G4-1.051#20</strain>
    </source>
</reference>
<dbReference type="InterPro" id="IPR001073">
    <property type="entry name" value="C1q_dom"/>
</dbReference>
<gene>
    <name evidence="4" type="ORF">CGI_10028067</name>
</gene>
<dbReference type="InParanoid" id="K1QNJ2"/>
<sequence length="555" mass="61203">MEQKRMAYVRPILIVIGFLVIFTGAQPIYNPQNEWSKCDNNHQILREIRRDLNELTHLVTQLKNKELGLVNNVAFYAQLTSSVTDNYVIFNNVKTNEGAAYDKSSGIFTCQSSGTYVFSWTIASSQHHQTTADLLVNDVTVGSTATYPRMSDSVSKGSSTGFVVYDLQVGDKVNVILNGTAIAESSTFSGWKLQHDTPSFYAKASTNLNGPVSRGSGYKFQSVLTNNEHVYNPDNGVITIPETGIWALTISVETMGTFDSIYVEKSYTNPRIWAFLNEDTSSSLLVRTFSYGDKLHWYSFSNSTLLAPRSSISGWLIGPNLLIRPSGIFGPKSLSYDINTHRLWVGSEVNKTVVIYRYITRKGSLTAVITNECAAYDKSSGIFTCQICGTYVFSWTFASSQHHQTTADLLVNDVSVGSTATYPRGSESDNLKGSSTGFVVYNLKVGDKVRVILNGTAIGKFSTFSGWKLQHDTPSFYARASTNLKGSVFRASKVGFKFQTVLTNNGDVYNPDNGVITIPETGVWALTISAETSTGFDGLSVGEPHNHPRIWTFRK</sequence>
<comment type="subcellular location">
    <subcellularLocation>
        <location evidence="1">Secreted</location>
    </subcellularLocation>
</comment>
<dbReference type="PROSITE" id="PS50871">
    <property type="entry name" value="C1Q"/>
    <property type="match status" value="2"/>
</dbReference>
<keyword evidence="2" id="KW-0964">Secreted</keyword>
<dbReference type="Pfam" id="PF00386">
    <property type="entry name" value="C1q"/>
    <property type="match status" value="2"/>
</dbReference>
<feature type="domain" description="C1q" evidence="3">
    <location>
        <begin position="473"/>
        <end position="555"/>
    </location>
</feature>
<dbReference type="PANTHER" id="PTHR15427:SF33">
    <property type="entry name" value="COLLAGEN IV NC1 DOMAIN-CONTAINING PROTEIN"/>
    <property type="match status" value="1"/>
</dbReference>
<dbReference type="AlphaFoldDB" id="K1QNJ2"/>
<dbReference type="PRINTS" id="PR00007">
    <property type="entry name" value="COMPLEMNTC1Q"/>
</dbReference>
<dbReference type="Gene3D" id="2.60.120.40">
    <property type="match status" value="4"/>
</dbReference>
<dbReference type="SUPFAM" id="SSF49842">
    <property type="entry name" value="TNF-like"/>
    <property type="match status" value="4"/>
</dbReference>
<dbReference type="InterPro" id="IPR008983">
    <property type="entry name" value="Tumour_necrosis_fac-like_dom"/>
</dbReference>
<accession>K1QNJ2</accession>
<dbReference type="HOGENOM" id="CLU_491129_0_0_1"/>
<dbReference type="SMART" id="SM00110">
    <property type="entry name" value="C1Q"/>
    <property type="match status" value="1"/>
</dbReference>
<proteinExistence type="predicted"/>
<dbReference type="InterPro" id="IPR050392">
    <property type="entry name" value="Collagen/C1q_domain"/>
</dbReference>
<evidence type="ECO:0000256" key="2">
    <source>
        <dbReference type="ARBA" id="ARBA00022525"/>
    </source>
</evidence>